<evidence type="ECO:0000313" key="1">
    <source>
        <dbReference type="EMBL" id="JAH32376.1"/>
    </source>
</evidence>
<accession>A0A0E9RTB6</accession>
<organism evidence="1">
    <name type="scientific">Anguilla anguilla</name>
    <name type="common">European freshwater eel</name>
    <name type="synonym">Muraena anguilla</name>
    <dbReference type="NCBI Taxonomy" id="7936"/>
    <lineage>
        <taxon>Eukaryota</taxon>
        <taxon>Metazoa</taxon>
        <taxon>Chordata</taxon>
        <taxon>Craniata</taxon>
        <taxon>Vertebrata</taxon>
        <taxon>Euteleostomi</taxon>
        <taxon>Actinopterygii</taxon>
        <taxon>Neopterygii</taxon>
        <taxon>Teleostei</taxon>
        <taxon>Anguilliformes</taxon>
        <taxon>Anguillidae</taxon>
        <taxon>Anguilla</taxon>
    </lineage>
</organism>
<protein>
    <submittedName>
        <fullName evidence="1">Uncharacterized protein</fullName>
    </submittedName>
</protein>
<sequence>MSIYRSFFKIQNSGHC</sequence>
<dbReference type="EMBL" id="GBXM01076201">
    <property type="protein sequence ID" value="JAH32376.1"/>
    <property type="molecule type" value="Transcribed_RNA"/>
</dbReference>
<dbReference type="AlphaFoldDB" id="A0A0E9RTB6"/>
<reference evidence="1" key="2">
    <citation type="journal article" date="2015" name="Fish Shellfish Immunol.">
        <title>Early steps in the European eel (Anguilla anguilla)-Vibrio vulnificus interaction in the gills: Role of the RtxA13 toxin.</title>
        <authorList>
            <person name="Callol A."/>
            <person name="Pajuelo D."/>
            <person name="Ebbesson L."/>
            <person name="Teles M."/>
            <person name="MacKenzie S."/>
            <person name="Amaro C."/>
        </authorList>
    </citation>
    <scope>NUCLEOTIDE SEQUENCE</scope>
</reference>
<name>A0A0E9RTB6_ANGAN</name>
<dbReference type="EMBL" id="GBXM01042975">
    <property type="protein sequence ID" value="JAH65602.1"/>
    <property type="molecule type" value="Transcribed_RNA"/>
</dbReference>
<reference evidence="1" key="1">
    <citation type="submission" date="2014-11" db="EMBL/GenBank/DDBJ databases">
        <authorList>
            <person name="Amaro Gonzalez C."/>
        </authorList>
    </citation>
    <scope>NUCLEOTIDE SEQUENCE</scope>
</reference>
<proteinExistence type="predicted"/>